<dbReference type="Pfam" id="PF02627">
    <property type="entry name" value="CMD"/>
    <property type="match status" value="1"/>
</dbReference>
<dbReference type="Proteomes" id="UP000595894">
    <property type="component" value="Plasmid punnamed2"/>
</dbReference>
<evidence type="ECO:0000313" key="3">
    <source>
        <dbReference type="Proteomes" id="UP000595894"/>
    </source>
</evidence>
<dbReference type="Gene3D" id="1.20.1290.10">
    <property type="entry name" value="AhpD-like"/>
    <property type="match status" value="1"/>
</dbReference>
<name>A0A974NYZ8_9SPHN</name>
<evidence type="ECO:0000259" key="1">
    <source>
        <dbReference type="Pfam" id="PF02627"/>
    </source>
</evidence>
<dbReference type="AlphaFoldDB" id="A0A974NYZ8"/>
<sequence length="204" mass="22039">MRAPPFPPAEMPDDLRAFNDEMAGYISEHLKGFVSKRRDGALVGPFAPMLRFPAFGRAAWTYTKALIDNSKLPKPAHEVAILVTGAAFNSRYELYAHERVGEAAGLSPEKVAAIAAGQRPADLTEEEAAAYDVAAVLAGRRQLPASTYDRAVRAFGEEQTAELIYLVGGYCLVSLLLNAYDMSVPGREEGLPDDPQEETAGGRP</sequence>
<dbReference type="PANTHER" id="PTHR34846">
    <property type="entry name" value="4-CARBOXYMUCONOLACTONE DECARBOXYLASE FAMILY PROTEIN (AFU_ORTHOLOGUE AFUA_6G11590)"/>
    <property type="match status" value="1"/>
</dbReference>
<dbReference type="SUPFAM" id="SSF69118">
    <property type="entry name" value="AhpD-like"/>
    <property type="match status" value="1"/>
</dbReference>
<evidence type="ECO:0000313" key="2">
    <source>
        <dbReference type="EMBL" id="QQV79445.1"/>
    </source>
</evidence>
<dbReference type="InterPro" id="IPR003779">
    <property type="entry name" value="CMD-like"/>
</dbReference>
<gene>
    <name evidence="2" type="ORF">H5J25_19805</name>
</gene>
<proteinExistence type="predicted"/>
<protein>
    <submittedName>
        <fullName evidence="2">Carboxymuconolactone decarboxylase family protein</fullName>
    </submittedName>
</protein>
<feature type="domain" description="Carboxymuconolactone decarboxylase-like" evidence="1">
    <location>
        <begin position="53"/>
        <end position="134"/>
    </location>
</feature>
<dbReference type="KEGG" id="sari:H5J25_19805"/>
<dbReference type="EMBL" id="CP061037">
    <property type="protein sequence ID" value="QQV79445.1"/>
    <property type="molecule type" value="Genomic_DNA"/>
</dbReference>
<reference evidence="3" key="1">
    <citation type="submission" date="2020-09" db="EMBL/GenBank/DDBJ databases">
        <title>Sphingomonas sp., a new species isolated from pork steak.</title>
        <authorList>
            <person name="Heidler von Heilborn D."/>
        </authorList>
    </citation>
    <scope>NUCLEOTIDE SEQUENCE [LARGE SCALE GENOMIC DNA]</scope>
    <source>
        <plasmid evidence="3">punnamed2</plasmid>
    </source>
</reference>
<dbReference type="PANTHER" id="PTHR34846:SF11">
    <property type="entry name" value="4-CARBOXYMUCONOLACTONE DECARBOXYLASE FAMILY PROTEIN (AFU_ORTHOLOGUE AFUA_6G11590)"/>
    <property type="match status" value="1"/>
</dbReference>
<keyword evidence="3" id="KW-1185">Reference proteome</keyword>
<accession>A0A974NYZ8</accession>
<keyword evidence="2" id="KW-0614">Plasmid</keyword>
<geneLocation type="plasmid" evidence="2 3">
    <name>punnamed2</name>
</geneLocation>
<dbReference type="InterPro" id="IPR029032">
    <property type="entry name" value="AhpD-like"/>
</dbReference>
<organism evidence="2 3">
    <name type="scientific">Sphingomonas aliaeris</name>
    <dbReference type="NCBI Taxonomy" id="2759526"/>
    <lineage>
        <taxon>Bacteria</taxon>
        <taxon>Pseudomonadati</taxon>
        <taxon>Pseudomonadota</taxon>
        <taxon>Alphaproteobacteria</taxon>
        <taxon>Sphingomonadales</taxon>
        <taxon>Sphingomonadaceae</taxon>
        <taxon>Sphingomonas</taxon>
    </lineage>
</organism>
<dbReference type="RefSeq" id="WP_202096714.1">
    <property type="nucleotide sequence ID" value="NZ_CP061037.1"/>
</dbReference>
<dbReference type="GO" id="GO:0051920">
    <property type="term" value="F:peroxiredoxin activity"/>
    <property type="evidence" value="ECO:0007669"/>
    <property type="project" value="InterPro"/>
</dbReference>